<name>A0AAX3Z5T9_9ENTR</name>
<dbReference type="AlphaFoldDB" id="A0AAX3Z5T9"/>
<dbReference type="Proteomes" id="UP001229386">
    <property type="component" value="Chromosome"/>
</dbReference>
<reference evidence="1" key="1">
    <citation type="journal article" date="2023" name="J. Antimicrob. Chemother.">
        <title>Emergence of OXA-48-producing Enterobacter hormaechei in a Swiss companion animal clinic and their genetic relationship to clinical human isolates.</title>
        <authorList>
            <person name="Dona V."/>
            <person name="Nordmann P."/>
            <person name="Kittl S."/>
            <person name="Schuller S."/>
            <person name="Bouvier M."/>
            <person name="Poirel L."/>
            <person name="Endimiani A."/>
            <person name="Perreten V."/>
        </authorList>
    </citation>
    <scope>NUCLEOTIDE SEQUENCE</scope>
    <source>
        <strain evidence="1">Ehh_25</strain>
    </source>
</reference>
<sequence>MYYSEEIIERIGTDKELAVRLDKALMGVKEGVVDYVNGLGDATTRLLYYTSCLTENYQDVCKKLGSEDIRFICALYELVKHRDIIFRMLKIYIETILKNKNETEKKTILQKLTPFTKNYSIKYISKNGLIYAVASYICYGNKMNLSVQNALMTKIGSRVGWIVGGLNIYGFVQRAAESADNLKNFCPLFYNALYMEGLEMMYFLIEPMIMKSGYLNINTATDEEIVRALKRMM</sequence>
<protein>
    <submittedName>
        <fullName evidence="1">Uncharacterized protein</fullName>
    </submittedName>
</protein>
<dbReference type="EMBL" id="CP126746">
    <property type="protein sequence ID" value="WMB12509.1"/>
    <property type="molecule type" value="Genomic_DNA"/>
</dbReference>
<dbReference type="RefSeq" id="WP_006809624.1">
    <property type="nucleotide sequence ID" value="NZ_CAIZUP010000022.1"/>
</dbReference>
<dbReference type="GeneID" id="93200350"/>
<gene>
    <name evidence="1" type="ORF">QPR60_06635</name>
</gene>
<organism evidence="1 2">
    <name type="scientific">Enterobacter hormaechei</name>
    <dbReference type="NCBI Taxonomy" id="158836"/>
    <lineage>
        <taxon>Bacteria</taxon>
        <taxon>Pseudomonadati</taxon>
        <taxon>Pseudomonadota</taxon>
        <taxon>Gammaproteobacteria</taxon>
        <taxon>Enterobacterales</taxon>
        <taxon>Enterobacteriaceae</taxon>
        <taxon>Enterobacter</taxon>
        <taxon>Enterobacter cloacae complex</taxon>
    </lineage>
</organism>
<evidence type="ECO:0000313" key="1">
    <source>
        <dbReference type="EMBL" id="WMB12509.1"/>
    </source>
</evidence>
<evidence type="ECO:0000313" key="2">
    <source>
        <dbReference type="Proteomes" id="UP001229386"/>
    </source>
</evidence>
<accession>A0AAX3Z5T9</accession>
<proteinExistence type="predicted"/>